<dbReference type="EMBL" id="KZ826381">
    <property type="protein sequence ID" value="PYI03348.1"/>
    <property type="molecule type" value="Genomic_DNA"/>
</dbReference>
<dbReference type="Proteomes" id="UP000248423">
    <property type="component" value="Unassembled WGS sequence"/>
</dbReference>
<accession>A0A319E9Q9</accession>
<reference evidence="1 2" key="1">
    <citation type="submission" date="2018-02" db="EMBL/GenBank/DDBJ databases">
        <title>The genomes of Aspergillus section Nigri reveals drivers in fungal speciation.</title>
        <authorList>
            <consortium name="DOE Joint Genome Institute"/>
            <person name="Vesth T.C."/>
            <person name="Nybo J."/>
            <person name="Theobald S."/>
            <person name="Brandl J."/>
            <person name="Frisvad J.C."/>
            <person name="Nielsen K.F."/>
            <person name="Lyhne E.K."/>
            <person name="Kogle M.E."/>
            <person name="Kuo A."/>
            <person name="Riley R."/>
            <person name="Clum A."/>
            <person name="Nolan M."/>
            <person name="Lipzen A."/>
            <person name="Salamov A."/>
            <person name="Henrissat B."/>
            <person name="Wiebenga A."/>
            <person name="De vries R.P."/>
            <person name="Grigoriev I.V."/>
            <person name="Mortensen U.H."/>
            <person name="Andersen M.R."/>
            <person name="Baker S.E."/>
        </authorList>
    </citation>
    <scope>NUCLEOTIDE SEQUENCE [LARGE SCALE GENOMIC DNA]</scope>
    <source>
        <strain evidence="1 2">CBS 121057</strain>
    </source>
</reference>
<protein>
    <submittedName>
        <fullName evidence="1">Uncharacterized protein</fullName>
    </submittedName>
</protein>
<evidence type="ECO:0000313" key="1">
    <source>
        <dbReference type="EMBL" id="PYI03348.1"/>
    </source>
</evidence>
<sequence>MAERVIVDPAKPVKADPPIRPLYHWSCDFKAPEYRWTSYNDFFALRDQRCFVVIDHGQAPDDADMPILSHTF</sequence>
<keyword evidence="2" id="KW-1185">Reference proteome</keyword>
<dbReference type="VEuPathDB" id="FungiDB:BO78DRAFT_421595"/>
<dbReference type="OrthoDB" id="4379079at2759"/>
<gene>
    <name evidence="1" type="ORF">BO78DRAFT_421595</name>
</gene>
<organism evidence="1 2">
    <name type="scientific">Aspergillus sclerotiicarbonarius (strain CBS 121057 / IBT 28362)</name>
    <dbReference type="NCBI Taxonomy" id="1448318"/>
    <lineage>
        <taxon>Eukaryota</taxon>
        <taxon>Fungi</taxon>
        <taxon>Dikarya</taxon>
        <taxon>Ascomycota</taxon>
        <taxon>Pezizomycotina</taxon>
        <taxon>Eurotiomycetes</taxon>
        <taxon>Eurotiomycetidae</taxon>
        <taxon>Eurotiales</taxon>
        <taxon>Aspergillaceae</taxon>
        <taxon>Aspergillus</taxon>
        <taxon>Aspergillus subgen. Circumdati</taxon>
    </lineage>
</organism>
<proteinExistence type="predicted"/>
<evidence type="ECO:0000313" key="2">
    <source>
        <dbReference type="Proteomes" id="UP000248423"/>
    </source>
</evidence>
<name>A0A319E9Q9_ASPSB</name>
<dbReference type="AlphaFoldDB" id="A0A319E9Q9"/>